<feature type="domain" description="DUF4136" evidence="2">
    <location>
        <begin position="24"/>
        <end position="177"/>
    </location>
</feature>
<sequence length="181" mass="20066">MKIIHFTFIVLLSLFVTSCGTVQVNTDYDRSANFATYKTYSLHQKGLDKLKVNDLDKNRLIKAIDAQMATKGFTKVTSDADLIVNILTSSKEQVSVRNDNWGYGWGGYYGGFYGGGYYGGNNVSSYQSGTIIIDIIDDKKNVLVWQGVGADFNLSNVSAKAERIPKAIQEILAKFPPQDKK</sequence>
<feature type="signal peptide" evidence="1">
    <location>
        <begin position="1"/>
        <end position="18"/>
    </location>
</feature>
<proteinExistence type="predicted"/>
<dbReference type="InterPro" id="IPR025411">
    <property type="entry name" value="DUF4136"/>
</dbReference>
<accession>A0A1M6VVL7</accession>
<dbReference type="AlphaFoldDB" id="A0A1M6VVL7"/>
<reference evidence="4" key="1">
    <citation type="submission" date="2016-11" db="EMBL/GenBank/DDBJ databases">
        <authorList>
            <person name="Varghese N."/>
            <person name="Submissions S."/>
        </authorList>
    </citation>
    <scope>NUCLEOTIDE SEQUENCE [LARGE SCALE GENOMIC DNA]</scope>
    <source>
        <strain evidence="4">DSM 27989</strain>
    </source>
</reference>
<name>A0A1M6VVL7_9FLAO</name>
<organism evidence="3 4">
    <name type="scientific">Chishuiella changwenlii</name>
    <dbReference type="NCBI Taxonomy" id="1434701"/>
    <lineage>
        <taxon>Bacteria</taxon>
        <taxon>Pseudomonadati</taxon>
        <taxon>Bacteroidota</taxon>
        <taxon>Flavobacteriia</taxon>
        <taxon>Flavobacteriales</taxon>
        <taxon>Weeksellaceae</taxon>
        <taxon>Chishuiella</taxon>
    </lineage>
</organism>
<evidence type="ECO:0000256" key="1">
    <source>
        <dbReference type="SAM" id="SignalP"/>
    </source>
</evidence>
<dbReference type="Pfam" id="PF13590">
    <property type="entry name" value="DUF4136"/>
    <property type="match status" value="1"/>
</dbReference>
<dbReference type="Proteomes" id="UP000184120">
    <property type="component" value="Unassembled WGS sequence"/>
</dbReference>
<dbReference type="Gene3D" id="3.30.160.670">
    <property type="match status" value="1"/>
</dbReference>
<dbReference type="RefSeq" id="WP_072930441.1">
    <property type="nucleotide sequence ID" value="NZ_BMFL01000002.1"/>
</dbReference>
<protein>
    <recommendedName>
        <fullName evidence="2">DUF4136 domain-containing protein</fullName>
    </recommendedName>
</protein>
<evidence type="ECO:0000313" key="4">
    <source>
        <dbReference type="Proteomes" id="UP000184120"/>
    </source>
</evidence>
<dbReference type="OrthoDB" id="5432251at2"/>
<gene>
    <name evidence="3" type="ORF">SAMN05443634_10452</name>
</gene>
<evidence type="ECO:0000259" key="2">
    <source>
        <dbReference type="Pfam" id="PF13590"/>
    </source>
</evidence>
<dbReference type="PROSITE" id="PS51257">
    <property type="entry name" value="PROKAR_LIPOPROTEIN"/>
    <property type="match status" value="1"/>
</dbReference>
<evidence type="ECO:0000313" key="3">
    <source>
        <dbReference type="EMBL" id="SHK85415.1"/>
    </source>
</evidence>
<feature type="chain" id="PRO_5012545379" description="DUF4136 domain-containing protein" evidence="1">
    <location>
        <begin position="19"/>
        <end position="181"/>
    </location>
</feature>
<dbReference type="STRING" id="1434701.SAMN05443634_10452"/>
<keyword evidence="1" id="KW-0732">Signal</keyword>
<dbReference type="EMBL" id="FRBH01000004">
    <property type="protein sequence ID" value="SHK85415.1"/>
    <property type="molecule type" value="Genomic_DNA"/>
</dbReference>